<dbReference type="InterPro" id="IPR058060">
    <property type="entry name" value="HYC_CC_PP"/>
</dbReference>
<gene>
    <name evidence="1" type="ORF">BWR22_12785</name>
</gene>
<dbReference type="NCBIfam" id="NF047658">
    <property type="entry name" value="HYC_CC_PP"/>
    <property type="match status" value="1"/>
</dbReference>
<evidence type="ECO:0000313" key="1">
    <source>
        <dbReference type="EMBL" id="APY01146.1"/>
    </source>
</evidence>
<reference evidence="1 2" key="1">
    <citation type="submission" date="2017-01" db="EMBL/GenBank/DDBJ databases">
        <title>Complete genome of Lacinutrix venerupis DOK2-8 isolated from seawater in Dokdo.</title>
        <authorList>
            <person name="Chi W.-J."/>
            <person name="Kim J.H."/>
        </authorList>
    </citation>
    <scope>NUCLEOTIDE SEQUENCE [LARGE SCALE GENOMIC DNA]</scope>
    <source>
        <strain evidence="1 2">DOK2-8</strain>
    </source>
</reference>
<dbReference type="EMBL" id="CP019352">
    <property type="protein sequence ID" value="APY01146.1"/>
    <property type="molecule type" value="Genomic_DNA"/>
</dbReference>
<accession>A0AAC9LLP7</accession>
<dbReference type="InterPro" id="IPR058512">
    <property type="entry name" value="DUF8199"/>
</dbReference>
<proteinExistence type="predicted"/>
<dbReference type="AlphaFoldDB" id="A0AAC9LLP7"/>
<name>A0AAC9LLP7_9FLAO</name>
<dbReference type="KEGG" id="lvn:BWR22_12785"/>
<protein>
    <submittedName>
        <fullName evidence="1">Uncharacterized protein</fullName>
    </submittedName>
</protein>
<dbReference type="Proteomes" id="UP000187506">
    <property type="component" value="Chromosome"/>
</dbReference>
<keyword evidence="2" id="KW-1185">Reference proteome</keyword>
<evidence type="ECO:0000313" key="2">
    <source>
        <dbReference type="Proteomes" id="UP000187506"/>
    </source>
</evidence>
<sequence>MAFVVLFSTLSFTVESHYCGSSLVDTAIFTKAKVCGEDITSDAPAMKGCCKNEIEVVKGQDNLKLNVFDDLDLSQQLFITSFVYAYTALFESLPKQIIPHKNYSPPNLVFDIQLLDDVFLI</sequence>
<organism evidence="1 2">
    <name type="scientific">Lacinutrix venerupis</name>
    <dbReference type="NCBI Taxonomy" id="1486034"/>
    <lineage>
        <taxon>Bacteria</taxon>
        <taxon>Pseudomonadati</taxon>
        <taxon>Bacteroidota</taxon>
        <taxon>Flavobacteriia</taxon>
        <taxon>Flavobacteriales</taxon>
        <taxon>Flavobacteriaceae</taxon>
        <taxon>Lacinutrix</taxon>
    </lineage>
</organism>
<dbReference type="Pfam" id="PF26622">
    <property type="entry name" value="DUF8199"/>
    <property type="match status" value="1"/>
</dbReference>